<feature type="compositionally biased region" description="Polar residues" evidence="1">
    <location>
        <begin position="1"/>
        <end position="12"/>
    </location>
</feature>
<organism evidence="2 3">
    <name type="scientific">Bambusicola thoracicus</name>
    <name type="common">Chinese bamboo-partridge</name>
    <name type="synonym">Perdix thoracica</name>
    <dbReference type="NCBI Taxonomy" id="9083"/>
    <lineage>
        <taxon>Eukaryota</taxon>
        <taxon>Metazoa</taxon>
        <taxon>Chordata</taxon>
        <taxon>Craniata</taxon>
        <taxon>Vertebrata</taxon>
        <taxon>Euteleostomi</taxon>
        <taxon>Archelosauria</taxon>
        <taxon>Archosauria</taxon>
        <taxon>Dinosauria</taxon>
        <taxon>Saurischia</taxon>
        <taxon>Theropoda</taxon>
        <taxon>Coelurosauria</taxon>
        <taxon>Aves</taxon>
        <taxon>Neognathae</taxon>
        <taxon>Galloanserae</taxon>
        <taxon>Galliformes</taxon>
        <taxon>Phasianidae</taxon>
        <taxon>Perdicinae</taxon>
        <taxon>Bambusicola</taxon>
    </lineage>
</organism>
<name>A0A2P4S3Z9_BAMTH</name>
<accession>A0A2P4S3Z9</accession>
<dbReference type="AlphaFoldDB" id="A0A2P4S3Z9"/>
<dbReference type="EMBL" id="PPHD01115104">
    <property type="protein sequence ID" value="POI18857.1"/>
    <property type="molecule type" value="Genomic_DNA"/>
</dbReference>
<feature type="region of interest" description="Disordered" evidence="1">
    <location>
        <begin position="1"/>
        <end position="20"/>
    </location>
</feature>
<proteinExistence type="predicted"/>
<gene>
    <name evidence="2" type="ORF">CIB84_017400</name>
</gene>
<protein>
    <submittedName>
        <fullName evidence="2">Uncharacterized protein</fullName>
    </submittedName>
</protein>
<evidence type="ECO:0000256" key="1">
    <source>
        <dbReference type="SAM" id="MobiDB-lite"/>
    </source>
</evidence>
<comment type="caution">
    <text evidence="2">The sequence shown here is derived from an EMBL/GenBank/DDBJ whole genome shotgun (WGS) entry which is preliminary data.</text>
</comment>
<keyword evidence="3" id="KW-1185">Reference proteome</keyword>
<sequence>MSAPTPTGSSASMGRAASWCRRTSRRVCKRREGGGRRGVCPIGCSSMGQFGGVAWE</sequence>
<evidence type="ECO:0000313" key="2">
    <source>
        <dbReference type="EMBL" id="POI18857.1"/>
    </source>
</evidence>
<reference evidence="2 3" key="1">
    <citation type="submission" date="2018-01" db="EMBL/GenBank/DDBJ databases">
        <title>Comparison of the Chinese Bamboo Partridge and Red Junglefowl genome sequences highlights the importance of demography in genome evolution.</title>
        <authorList>
            <person name="Tiley G.P."/>
            <person name="Kimball R.T."/>
            <person name="Braun E.L."/>
            <person name="Burleigh J.G."/>
        </authorList>
    </citation>
    <scope>NUCLEOTIDE SEQUENCE [LARGE SCALE GENOMIC DNA]</scope>
    <source>
        <strain evidence="2">RTK389</strain>
        <tissue evidence="2">Blood</tissue>
    </source>
</reference>
<dbReference type="Proteomes" id="UP000237246">
    <property type="component" value="Unassembled WGS sequence"/>
</dbReference>
<evidence type="ECO:0000313" key="3">
    <source>
        <dbReference type="Proteomes" id="UP000237246"/>
    </source>
</evidence>